<keyword evidence="8" id="KW-1185">Reference proteome</keyword>
<feature type="binding site" evidence="3">
    <location>
        <position position="86"/>
    </location>
    <ligand>
        <name>ATP</name>
        <dbReference type="ChEBI" id="CHEBI:30616"/>
    </ligand>
</feature>
<evidence type="ECO:0000313" key="8">
    <source>
        <dbReference type="Proteomes" id="UP000053201"/>
    </source>
</evidence>
<evidence type="ECO:0000256" key="1">
    <source>
        <dbReference type="ARBA" id="ARBA00022741"/>
    </source>
</evidence>
<dbReference type="PROSITE" id="PS00108">
    <property type="entry name" value="PROTEIN_KINASE_ST"/>
    <property type="match status" value="1"/>
</dbReference>
<dbReference type="GO" id="GO:0005524">
    <property type="term" value="F:ATP binding"/>
    <property type="evidence" value="ECO:0007669"/>
    <property type="project" value="UniProtKB-UniRule"/>
</dbReference>
<name>A0A0L0HCH8_SPIPD</name>
<keyword evidence="2 3" id="KW-0067">ATP-binding</keyword>
<comment type="similarity">
    <text evidence="4">Belongs to the protein kinase superfamily.</text>
</comment>
<dbReference type="GeneID" id="27689644"/>
<dbReference type="FunCoup" id="A0A0L0HCH8">
    <property type="interactions" value="79"/>
</dbReference>
<dbReference type="CDD" id="cd14008">
    <property type="entry name" value="STKc_LKB1_CaMKK"/>
    <property type="match status" value="1"/>
</dbReference>
<dbReference type="eggNOG" id="KOG0585">
    <property type="taxonomic scope" value="Eukaryota"/>
</dbReference>
<evidence type="ECO:0000256" key="5">
    <source>
        <dbReference type="SAM" id="MobiDB-lite"/>
    </source>
</evidence>
<dbReference type="PROSITE" id="PS50011">
    <property type="entry name" value="PROTEIN_KINASE_DOM"/>
    <property type="match status" value="1"/>
</dbReference>
<protein>
    <submittedName>
        <fullName evidence="7">CAMKK/CAMKK-META protein kinase</fullName>
    </submittedName>
</protein>
<organism evidence="7 8">
    <name type="scientific">Spizellomyces punctatus (strain DAOM BR117)</name>
    <dbReference type="NCBI Taxonomy" id="645134"/>
    <lineage>
        <taxon>Eukaryota</taxon>
        <taxon>Fungi</taxon>
        <taxon>Fungi incertae sedis</taxon>
        <taxon>Chytridiomycota</taxon>
        <taxon>Chytridiomycota incertae sedis</taxon>
        <taxon>Chytridiomycetes</taxon>
        <taxon>Spizellomycetales</taxon>
        <taxon>Spizellomycetaceae</taxon>
        <taxon>Spizellomyces</taxon>
    </lineage>
</organism>
<dbReference type="InterPro" id="IPR017441">
    <property type="entry name" value="Protein_kinase_ATP_BS"/>
</dbReference>
<dbReference type="SUPFAM" id="SSF56112">
    <property type="entry name" value="Protein kinase-like (PK-like)"/>
    <property type="match status" value="1"/>
</dbReference>
<dbReference type="Gene3D" id="3.30.200.20">
    <property type="entry name" value="Phosphorylase Kinase, domain 1"/>
    <property type="match status" value="1"/>
</dbReference>
<dbReference type="VEuPathDB" id="FungiDB:SPPG_06327"/>
<dbReference type="SMART" id="SM00220">
    <property type="entry name" value="S_TKc"/>
    <property type="match status" value="1"/>
</dbReference>
<keyword evidence="4" id="KW-0723">Serine/threonine-protein kinase</keyword>
<gene>
    <name evidence="7" type="ORF">SPPG_06327</name>
</gene>
<evidence type="ECO:0000313" key="7">
    <source>
        <dbReference type="EMBL" id="KNC98646.1"/>
    </source>
</evidence>
<dbReference type="EMBL" id="KQ257460">
    <property type="protein sequence ID" value="KNC98646.1"/>
    <property type="molecule type" value="Genomic_DNA"/>
</dbReference>
<dbReference type="Proteomes" id="UP000053201">
    <property type="component" value="Unassembled WGS sequence"/>
</dbReference>
<dbReference type="PANTHER" id="PTHR24346">
    <property type="entry name" value="MAP/MICROTUBULE AFFINITY-REGULATING KINASE"/>
    <property type="match status" value="1"/>
</dbReference>
<dbReference type="PROSITE" id="PS00107">
    <property type="entry name" value="PROTEIN_KINASE_ATP"/>
    <property type="match status" value="1"/>
</dbReference>
<dbReference type="InterPro" id="IPR008271">
    <property type="entry name" value="Ser/Thr_kinase_AS"/>
</dbReference>
<dbReference type="GO" id="GO:0004674">
    <property type="term" value="F:protein serine/threonine kinase activity"/>
    <property type="evidence" value="ECO:0007669"/>
    <property type="project" value="UniProtKB-KW"/>
</dbReference>
<evidence type="ECO:0000256" key="3">
    <source>
        <dbReference type="PROSITE-ProRule" id="PRU10141"/>
    </source>
</evidence>
<feature type="compositionally biased region" description="Polar residues" evidence="5">
    <location>
        <begin position="1"/>
        <end position="13"/>
    </location>
</feature>
<feature type="region of interest" description="Disordered" evidence="5">
    <location>
        <begin position="1"/>
        <end position="30"/>
    </location>
</feature>
<dbReference type="OrthoDB" id="68483at2759"/>
<dbReference type="InParanoid" id="A0A0L0HCH8"/>
<accession>A0A0L0HCH8</accession>
<dbReference type="Gene3D" id="1.10.510.10">
    <property type="entry name" value="Transferase(Phosphotransferase) domain 1"/>
    <property type="match status" value="1"/>
</dbReference>
<dbReference type="AlphaFoldDB" id="A0A0L0HCH8"/>
<dbReference type="RefSeq" id="XP_016606686.1">
    <property type="nucleotide sequence ID" value="XM_016754542.1"/>
</dbReference>
<dbReference type="PANTHER" id="PTHR24346:SF77">
    <property type="entry name" value="SERINE THREONINE PROTEIN KINASE"/>
    <property type="match status" value="1"/>
</dbReference>
<feature type="domain" description="Protein kinase" evidence="6">
    <location>
        <begin position="54"/>
        <end position="354"/>
    </location>
</feature>
<keyword evidence="1 3" id="KW-0547">Nucleotide-binding</keyword>
<evidence type="ECO:0000256" key="4">
    <source>
        <dbReference type="RuleBase" id="RU000304"/>
    </source>
</evidence>
<reference evidence="7 8" key="1">
    <citation type="submission" date="2009-08" db="EMBL/GenBank/DDBJ databases">
        <title>The Genome Sequence of Spizellomyces punctatus strain DAOM BR117.</title>
        <authorList>
            <consortium name="The Broad Institute Genome Sequencing Platform"/>
            <person name="Russ C."/>
            <person name="Cuomo C."/>
            <person name="Shea T."/>
            <person name="Young S.K."/>
            <person name="Zeng Q."/>
            <person name="Koehrsen M."/>
            <person name="Haas B."/>
            <person name="Borodovsky M."/>
            <person name="Guigo R."/>
            <person name="Alvarado L."/>
            <person name="Berlin A."/>
            <person name="Bochicchio J."/>
            <person name="Borenstein D."/>
            <person name="Chapman S."/>
            <person name="Chen Z."/>
            <person name="Engels R."/>
            <person name="Freedman E."/>
            <person name="Gellesch M."/>
            <person name="Goldberg J."/>
            <person name="Griggs A."/>
            <person name="Gujja S."/>
            <person name="Heiman D."/>
            <person name="Hepburn T."/>
            <person name="Howarth C."/>
            <person name="Jen D."/>
            <person name="Larson L."/>
            <person name="Lewis B."/>
            <person name="Mehta T."/>
            <person name="Park D."/>
            <person name="Pearson M."/>
            <person name="Roberts A."/>
            <person name="Saif S."/>
            <person name="Shenoy N."/>
            <person name="Sisk P."/>
            <person name="Stolte C."/>
            <person name="Sykes S."/>
            <person name="Thomson T."/>
            <person name="Walk T."/>
            <person name="White J."/>
            <person name="Yandava C."/>
            <person name="Burger G."/>
            <person name="Gray M.W."/>
            <person name="Holland P.W.H."/>
            <person name="King N."/>
            <person name="Lang F.B.F."/>
            <person name="Roger A.J."/>
            <person name="Ruiz-Trillo I."/>
            <person name="Lander E."/>
            <person name="Nusbaum C."/>
        </authorList>
    </citation>
    <scope>NUCLEOTIDE SEQUENCE [LARGE SCALE GENOMIC DNA]</scope>
    <source>
        <strain evidence="7 8">DAOM BR117</strain>
    </source>
</reference>
<keyword evidence="7" id="KW-0418">Kinase</keyword>
<evidence type="ECO:0000256" key="2">
    <source>
        <dbReference type="ARBA" id="ARBA00022840"/>
    </source>
</evidence>
<dbReference type="OMA" id="MACGPCM"/>
<keyword evidence="7" id="KW-0808">Transferase</keyword>
<sequence>MSSLNVPEDTLSTLGPPRSPSRASRRASADAGIKETLNAVFREESDGQRTLNQYIIKDVLGKGAYGTVYYGVDTSAEGQNEGVAIKEFSKSKLRRQKLQREGGPFGARGLRGRGRGAGVAPSALSHANMLAKSDNPIDLVRGEIAILKKLDHENVVRLYEVLDDPQQDSLYMVFELCSKGPIMDISLDKPTAPLPEDLARDYFRQMILGIEYLHEHDIAHRDIKPDNMLVAADGTLKIVDFGVSEIFSPASDRLKTSAGSPAFSAPEVCVAHHGDFSARACDIWAMGVTLYCMLFGSLPFNGTSIIDLYESIRSAPTPYPDSASALQRNVLERLLEKNPTQRISMDELRVHPWVTKNGTAPLRSRSENCVPVSDITEEDIKTAVKGIIPLFTVLKAVNKLKKLRQSAEVDSKG</sequence>
<dbReference type="FunFam" id="1.10.510.10:FF:000571">
    <property type="entry name" value="Maternal embryonic leucine zipper kinase"/>
    <property type="match status" value="1"/>
</dbReference>
<dbReference type="STRING" id="645134.A0A0L0HCH8"/>
<dbReference type="Pfam" id="PF00069">
    <property type="entry name" value="Pkinase"/>
    <property type="match status" value="1"/>
</dbReference>
<dbReference type="GO" id="GO:0005737">
    <property type="term" value="C:cytoplasm"/>
    <property type="evidence" value="ECO:0007669"/>
    <property type="project" value="TreeGrafter"/>
</dbReference>
<dbReference type="InterPro" id="IPR000719">
    <property type="entry name" value="Prot_kinase_dom"/>
</dbReference>
<proteinExistence type="inferred from homology"/>
<dbReference type="GO" id="GO:0035556">
    <property type="term" value="P:intracellular signal transduction"/>
    <property type="evidence" value="ECO:0007669"/>
    <property type="project" value="TreeGrafter"/>
</dbReference>
<evidence type="ECO:0000259" key="6">
    <source>
        <dbReference type="PROSITE" id="PS50011"/>
    </source>
</evidence>
<dbReference type="InterPro" id="IPR011009">
    <property type="entry name" value="Kinase-like_dom_sf"/>
</dbReference>